<evidence type="ECO:0000256" key="2">
    <source>
        <dbReference type="ARBA" id="ARBA00022801"/>
    </source>
</evidence>
<keyword evidence="2" id="KW-0378">Hydrolase</keyword>
<dbReference type="InParanoid" id="G3AM06"/>
<dbReference type="Gene3D" id="2.40.160.210">
    <property type="entry name" value="Acyl-CoA thioesterase, double hotdog domain"/>
    <property type="match status" value="1"/>
</dbReference>
<evidence type="ECO:0000259" key="4">
    <source>
        <dbReference type="Pfam" id="PF20789"/>
    </source>
</evidence>
<evidence type="ECO:0000313" key="5">
    <source>
        <dbReference type="EMBL" id="EGW33359.1"/>
    </source>
</evidence>
<organism evidence="6">
    <name type="scientific">Spathaspora passalidarum (strain NRRL Y-27907 / 11-Y1)</name>
    <dbReference type="NCBI Taxonomy" id="619300"/>
    <lineage>
        <taxon>Eukaryota</taxon>
        <taxon>Fungi</taxon>
        <taxon>Dikarya</taxon>
        <taxon>Ascomycota</taxon>
        <taxon>Saccharomycotina</taxon>
        <taxon>Pichiomycetes</taxon>
        <taxon>Debaryomycetaceae</taxon>
        <taxon>Spathaspora</taxon>
    </lineage>
</organism>
<dbReference type="KEGG" id="spaa:SPAPADRAFT_60696"/>
<feature type="domain" description="Acyl-CoA thioesterase-like C-terminal" evidence="4">
    <location>
        <begin position="232"/>
        <end position="324"/>
    </location>
</feature>
<feature type="domain" description="Acyl-CoA thioesterase-like N-terminal HotDog" evidence="3">
    <location>
        <begin position="51"/>
        <end position="129"/>
    </location>
</feature>
<dbReference type="Pfam" id="PF20789">
    <property type="entry name" value="4HBT_3C"/>
    <property type="match status" value="1"/>
</dbReference>
<sequence length="355" mass="40751">MEQLKKDVYSEENPVAKLETKYALTKVSSTGNTTTLMGNYPLESFRENARGTYGGELIAQGINAAWETVPHDNFHPHSLHCYFVKPGSTQSPIRWEVVHISDSRNFANRMLMGYQSHTNKLIFTLQCSFAKDNDQAKRDLEYKESKAAGEPVKSIPFTFKKSPNERFFQMKEKLHDMEDMIYFEHTNENLAHAVPKEFFRPSKHIDLNSVGNKEFGLFVKVLDNYKLGKDYAHQSHLGLAFASDSLWLATIIKAIGLPLTADEADFFRVSLDHSLYFHDFDFDSSDWIFLDYRFVNMGNNRILTVINFFSIDGKPIATAVQEAYGFLPERMINASKELHDKFIRAEQSSRLDAKL</sequence>
<dbReference type="RefSeq" id="XP_007374874.1">
    <property type="nucleotide sequence ID" value="XM_007374812.1"/>
</dbReference>
<comment type="similarity">
    <text evidence="1">Belongs to the C/M/P thioester hydrolase family.</text>
</comment>
<dbReference type="GO" id="GO:0005782">
    <property type="term" value="C:peroxisomal matrix"/>
    <property type="evidence" value="ECO:0007669"/>
    <property type="project" value="UniProtKB-SubCell"/>
</dbReference>
<dbReference type="SUPFAM" id="SSF54637">
    <property type="entry name" value="Thioesterase/thiol ester dehydrase-isomerase"/>
    <property type="match status" value="2"/>
</dbReference>
<dbReference type="InterPro" id="IPR042171">
    <property type="entry name" value="Acyl-CoA_hotdog"/>
</dbReference>
<name>G3AM06_SPAPN</name>
<dbReference type="Proteomes" id="UP000000709">
    <property type="component" value="Unassembled WGS sequence"/>
</dbReference>
<dbReference type="PANTHER" id="PTHR11066:SF34">
    <property type="entry name" value="ACYL-COENZYME A THIOESTERASE 8"/>
    <property type="match status" value="1"/>
</dbReference>
<dbReference type="PANTHER" id="PTHR11066">
    <property type="entry name" value="ACYL-COA THIOESTERASE"/>
    <property type="match status" value="1"/>
</dbReference>
<dbReference type="AlphaFoldDB" id="G3AM06"/>
<keyword evidence="6" id="KW-1185">Reference proteome</keyword>
<proteinExistence type="inferred from homology"/>
<evidence type="ECO:0008006" key="7">
    <source>
        <dbReference type="Google" id="ProtNLM"/>
    </source>
</evidence>
<dbReference type="GO" id="GO:0006637">
    <property type="term" value="P:acyl-CoA metabolic process"/>
    <property type="evidence" value="ECO:0007669"/>
    <property type="project" value="InterPro"/>
</dbReference>
<evidence type="ECO:0000313" key="6">
    <source>
        <dbReference type="Proteomes" id="UP000000709"/>
    </source>
</evidence>
<dbReference type="GeneID" id="18873529"/>
<dbReference type="EMBL" id="GL996501">
    <property type="protein sequence ID" value="EGW33359.1"/>
    <property type="molecule type" value="Genomic_DNA"/>
</dbReference>
<dbReference type="GO" id="GO:0009062">
    <property type="term" value="P:fatty acid catabolic process"/>
    <property type="evidence" value="ECO:0007669"/>
    <property type="project" value="TreeGrafter"/>
</dbReference>
<reference evidence="5 6" key="1">
    <citation type="journal article" date="2011" name="Proc. Natl. Acad. Sci. U.S.A.">
        <title>Comparative genomics of xylose-fermenting fungi for enhanced biofuel production.</title>
        <authorList>
            <person name="Wohlbach D.J."/>
            <person name="Kuo A."/>
            <person name="Sato T.K."/>
            <person name="Potts K.M."/>
            <person name="Salamov A.A."/>
            <person name="LaButti K.M."/>
            <person name="Sun H."/>
            <person name="Clum A."/>
            <person name="Pangilinan J.L."/>
            <person name="Lindquist E.A."/>
            <person name="Lucas S."/>
            <person name="Lapidus A."/>
            <person name="Jin M."/>
            <person name="Gunawan C."/>
            <person name="Balan V."/>
            <person name="Dale B.E."/>
            <person name="Jeffries T.W."/>
            <person name="Zinkel R."/>
            <person name="Barry K.W."/>
            <person name="Grigoriev I.V."/>
            <person name="Gasch A.P."/>
        </authorList>
    </citation>
    <scope>NUCLEOTIDE SEQUENCE [LARGE SCALE GENOMIC DNA]</scope>
    <source>
        <strain evidence="6">NRRL Y-27907 / 11-Y1</strain>
    </source>
</reference>
<dbReference type="InterPro" id="IPR049449">
    <property type="entry name" value="TesB_ACOT8-like_N"/>
</dbReference>
<evidence type="ECO:0000259" key="3">
    <source>
        <dbReference type="Pfam" id="PF13622"/>
    </source>
</evidence>
<dbReference type="InterPro" id="IPR049450">
    <property type="entry name" value="ACOT8-like_C"/>
</dbReference>
<dbReference type="OrthoDB" id="68328at2759"/>
<protein>
    <recommendedName>
        <fullName evidence="7">Acyl-CoA thioesterase</fullName>
    </recommendedName>
</protein>
<dbReference type="InterPro" id="IPR003703">
    <property type="entry name" value="Acyl_CoA_thio"/>
</dbReference>
<dbReference type="InterPro" id="IPR029069">
    <property type="entry name" value="HotDog_dom_sf"/>
</dbReference>
<dbReference type="OMA" id="QSHTNQL"/>
<gene>
    <name evidence="5" type="ORF">SPAPADRAFT_60696</name>
</gene>
<dbReference type="FunCoup" id="G3AM06">
    <property type="interactions" value="172"/>
</dbReference>
<dbReference type="CDD" id="cd03444">
    <property type="entry name" value="Thioesterase_II_repeat1"/>
    <property type="match status" value="1"/>
</dbReference>
<accession>G3AM06</accession>
<evidence type="ECO:0000256" key="1">
    <source>
        <dbReference type="ARBA" id="ARBA00006538"/>
    </source>
</evidence>
<dbReference type="HOGENOM" id="CLU_032690_2_1_1"/>
<dbReference type="Pfam" id="PF13622">
    <property type="entry name" value="4HBT_3"/>
    <property type="match status" value="1"/>
</dbReference>
<dbReference type="CDD" id="cd03445">
    <property type="entry name" value="Thioesterase_II_repeat2"/>
    <property type="match status" value="1"/>
</dbReference>
<dbReference type="GO" id="GO:0047617">
    <property type="term" value="F:fatty acyl-CoA hydrolase activity"/>
    <property type="evidence" value="ECO:0007669"/>
    <property type="project" value="InterPro"/>
</dbReference>
<dbReference type="eggNOG" id="KOG3016">
    <property type="taxonomic scope" value="Eukaryota"/>
</dbReference>